<gene>
    <name evidence="1" type="ordered locus">MTR_3g048675</name>
</gene>
<accession>A0A072UV39</accession>
<evidence type="ECO:0000313" key="3">
    <source>
        <dbReference type="Proteomes" id="UP000002051"/>
    </source>
</evidence>
<dbReference type="EMBL" id="CM001219">
    <property type="protein sequence ID" value="KEH33709.1"/>
    <property type="molecule type" value="Genomic_DNA"/>
</dbReference>
<sequence length="53" mass="5841">MGSTAGNDQNTLLRVRTRVPQESSITASTVRGITLDQRHATTDKIYAKSHNSR</sequence>
<reference evidence="2" key="3">
    <citation type="submission" date="2015-04" db="UniProtKB">
        <authorList>
            <consortium name="EnsemblPlants"/>
        </authorList>
    </citation>
    <scope>IDENTIFICATION</scope>
    <source>
        <strain evidence="2">cv. Jemalong A17</strain>
    </source>
</reference>
<keyword evidence="3" id="KW-1185">Reference proteome</keyword>
<reference evidence="1 3" key="1">
    <citation type="journal article" date="2011" name="Nature">
        <title>The Medicago genome provides insight into the evolution of rhizobial symbioses.</title>
        <authorList>
            <person name="Young N.D."/>
            <person name="Debelle F."/>
            <person name="Oldroyd G.E."/>
            <person name="Geurts R."/>
            <person name="Cannon S.B."/>
            <person name="Udvardi M.K."/>
            <person name="Benedito V.A."/>
            <person name="Mayer K.F."/>
            <person name="Gouzy J."/>
            <person name="Schoof H."/>
            <person name="Van de Peer Y."/>
            <person name="Proost S."/>
            <person name="Cook D.R."/>
            <person name="Meyers B.C."/>
            <person name="Spannagl M."/>
            <person name="Cheung F."/>
            <person name="De Mita S."/>
            <person name="Krishnakumar V."/>
            <person name="Gundlach H."/>
            <person name="Zhou S."/>
            <person name="Mudge J."/>
            <person name="Bharti A.K."/>
            <person name="Murray J.D."/>
            <person name="Naoumkina M.A."/>
            <person name="Rosen B."/>
            <person name="Silverstein K.A."/>
            <person name="Tang H."/>
            <person name="Rombauts S."/>
            <person name="Zhao P.X."/>
            <person name="Zhou P."/>
            <person name="Barbe V."/>
            <person name="Bardou P."/>
            <person name="Bechner M."/>
            <person name="Bellec A."/>
            <person name="Berger A."/>
            <person name="Berges H."/>
            <person name="Bidwell S."/>
            <person name="Bisseling T."/>
            <person name="Choisne N."/>
            <person name="Couloux A."/>
            <person name="Denny R."/>
            <person name="Deshpande S."/>
            <person name="Dai X."/>
            <person name="Doyle J.J."/>
            <person name="Dudez A.M."/>
            <person name="Farmer A.D."/>
            <person name="Fouteau S."/>
            <person name="Franken C."/>
            <person name="Gibelin C."/>
            <person name="Gish J."/>
            <person name="Goldstein S."/>
            <person name="Gonzalez A.J."/>
            <person name="Green P.J."/>
            <person name="Hallab A."/>
            <person name="Hartog M."/>
            <person name="Hua A."/>
            <person name="Humphray S.J."/>
            <person name="Jeong D.H."/>
            <person name="Jing Y."/>
            <person name="Jocker A."/>
            <person name="Kenton S.M."/>
            <person name="Kim D.J."/>
            <person name="Klee K."/>
            <person name="Lai H."/>
            <person name="Lang C."/>
            <person name="Lin S."/>
            <person name="Macmil S.L."/>
            <person name="Magdelenat G."/>
            <person name="Matthews L."/>
            <person name="McCorrison J."/>
            <person name="Monaghan E.L."/>
            <person name="Mun J.H."/>
            <person name="Najar F.Z."/>
            <person name="Nicholson C."/>
            <person name="Noirot C."/>
            <person name="O'Bleness M."/>
            <person name="Paule C.R."/>
            <person name="Poulain J."/>
            <person name="Prion F."/>
            <person name="Qin B."/>
            <person name="Qu C."/>
            <person name="Retzel E.F."/>
            <person name="Riddle C."/>
            <person name="Sallet E."/>
            <person name="Samain S."/>
            <person name="Samson N."/>
            <person name="Sanders I."/>
            <person name="Saurat O."/>
            <person name="Scarpelli C."/>
            <person name="Schiex T."/>
            <person name="Segurens B."/>
            <person name="Severin A.J."/>
            <person name="Sherrier D.J."/>
            <person name="Shi R."/>
            <person name="Sims S."/>
            <person name="Singer S.R."/>
            <person name="Sinharoy S."/>
            <person name="Sterck L."/>
            <person name="Viollet A."/>
            <person name="Wang B.B."/>
            <person name="Wang K."/>
            <person name="Wang M."/>
            <person name="Wang X."/>
            <person name="Warfsmann J."/>
            <person name="Weissenbach J."/>
            <person name="White D.D."/>
            <person name="White J.D."/>
            <person name="Wiley G.B."/>
            <person name="Wincker P."/>
            <person name="Xing Y."/>
            <person name="Yang L."/>
            <person name="Yao Z."/>
            <person name="Ying F."/>
            <person name="Zhai J."/>
            <person name="Zhou L."/>
            <person name="Zuber A."/>
            <person name="Denarie J."/>
            <person name="Dixon R.A."/>
            <person name="May G.D."/>
            <person name="Schwartz D.C."/>
            <person name="Rogers J."/>
            <person name="Quetier F."/>
            <person name="Town C.D."/>
            <person name="Roe B.A."/>
        </authorList>
    </citation>
    <scope>NUCLEOTIDE SEQUENCE [LARGE SCALE GENOMIC DNA]</scope>
    <source>
        <strain evidence="1">A17</strain>
        <strain evidence="2 3">cv. Jemalong A17</strain>
    </source>
</reference>
<proteinExistence type="predicted"/>
<dbReference type="Proteomes" id="UP000002051">
    <property type="component" value="Chromosome 3"/>
</dbReference>
<dbReference type="HOGENOM" id="CLU_3071686_0_0_1"/>
<organism evidence="1 3">
    <name type="scientific">Medicago truncatula</name>
    <name type="common">Barrel medic</name>
    <name type="synonym">Medicago tribuloides</name>
    <dbReference type="NCBI Taxonomy" id="3880"/>
    <lineage>
        <taxon>Eukaryota</taxon>
        <taxon>Viridiplantae</taxon>
        <taxon>Streptophyta</taxon>
        <taxon>Embryophyta</taxon>
        <taxon>Tracheophyta</taxon>
        <taxon>Spermatophyta</taxon>
        <taxon>Magnoliopsida</taxon>
        <taxon>eudicotyledons</taxon>
        <taxon>Gunneridae</taxon>
        <taxon>Pentapetalae</taxon>
        <taxon>rosids</taxon>
        <taxon>fabids</taxon>
        <taxon>Fabales</taxon>
        <taxon>Fabaceae</taxon>
        <taxon>Papilionoideae</taxon>
        <taxon>50 kb inversion clade</taxon>
        <taxon>NPAAA clade</taxon>
        <taxon>Hologalegina</taxon>
        <taxon>IRL clade</taxon>
        <taxon>Trifolieae</taxon>
        <taxon>Medicago</taxon>
    </lineage>
</organism>
<evidence type="ECO:0000313" key="1">
    <source>
        <dbReference type="EMBL" id="KEH33709.1"/>
    </source>
</evidence>
<dbReference type="AlphaFoldDB" id="A0A072UV39"/>
<protein>
    <submittedName>
        <fullName evidence="1 2">Uncharacterized protein</fullName>
    </submittedName>
</protein>
<evidence type="ECO:0000313" key="2">
    <source>
        <dbReference type="EnsemblPlants" id="KEH33709"/>
    </source>
</evidence>
<name>A0A072UV39_MEDTR</name>
<dbReference type="EnsemblPlants" id="KEH33709">
    <property type="protein sequence ID" value="KEH33709"/>
    <property type="gene ID" value="MTR_3g048675"/>
</dbReference>
<reference evidence="1 3" key="2">
    <citation type="journal article" date="2014" name="BMC Genomics">
        <title>An improved genome release (version Mt4.0) for the model legume Medicago truncatula.</title>
        <authorList>
            <person name="Tang H."/>
            <person name="Krishnakumar V."/>
            <person name="Bidwell S."/>
            <person name="Rosen B."/>
            <person name="Chan A."/>
            <person name="Zhou S."/>
            <person name="Gentzbittel L."/>
            <person name="Childs K.L."/>
            <person name="Yandell M."/>
            <person name="Gundlach H."/>
            <person name="Mayer K.F."/>
            <person name="Schwartz D.C."/>
            <person name="Town C.D."/>
        </authorList>
    </citation>
    <scope>GENOME REANNOTATION</scope>
    <source>
        <strain evidence="1">A17</strain>
        <strain evidence="2 3">cv. Jemalong A17</strain>
    </source>
</reference>